<dbReference type="OrthoDB" id="179763at2"/>
<gene>
    <name evidence="1" type="ORF">EAS64_13530</name>
</gene>
<keyword evidence="2" id="KW-1185">Reference proteome</keyword>
<evidence type="ECO:0000313" key="2">
    <source>
        <dbReference type="Proteomes" id="UP000460272"/>
    </source>
</evidence>
<organism evidence="1 2">
    <name type="scientific">Trebonia kvetii</name>
    <dbReference type="NCBI Taxonomy" id="2480626"/>
    <lineage>
        <taxon>Bacteria</taxon>
        <taxon>Bacillati</taxon>
        <taxon>Actinomycetota</taxon>
        <taxon>Actinomycetes</taxon>
        <taxon>Streptosporangiales</taxon>
        <taxon>Treboniaceae</taxon>
        <taxon>Trebonia</taxon>
    </lineage>
</organism>
<protein>
    <submittedName>
        <fullName evidence="1">LPS biosynthesis choline kinase</fullName>
    </submittedName>
</protein>
<keyword evidence="1" id="KW-0418">Kinase</keyword>
<evidence type="ECO:0000313" key="1">
    <source>
        <dbReference type="EMBL" id="TVZ05545.1"/>
    </source>
</evidence>
<reference evidence="1 2" key="1">
    <citation type="submission" date="2018-11" db="EMBL/GenBank/DDBJ databases">
        <title>Trebonia kvetii gen.nov., sp.nov., a novel acidophilic actinobacterium, and proposal of the new actinobacterial family Treboniaceae fam. nov.</title>
        <authorList>
            <person name="Rapoport D."/>
            <person name="Sagova-Mareckova M."/>
            <person name="Sedlacek I."/>
            <person name="Provaznik J."/>
            <person name="Kralova S."/>
            <person name="Pavlinic D."/>
            <person name="Benes V."/>
            <person name="Kopecky J."/>
        </authorList>
    </citation>
    <scope>NUCLEOTIDE SEQUENCE [LARGE SCALE GENOMIC DNA]</scope>
    <source>
        <strain evidence="1 2">15Tr583</strain>
    </source>
</reference>
<dbReference type="EMBL" id="RPFW01000002">
    <property type="protein sequence ID" value="TVZ05545.1"/>
    <property type="molecule type" value="Genomic_DNA"/>
</dbReference>
<dbReference type="PANTHER" id="PTHR22603">
    <property type="entry name" value="CHOLINE/ETHANOALAMINE KINASE"/>
    <property type="match status" value="1"/>
</dbReference>
<dbReference type="Gene3D" id="3.90.1200.10">
    <property type="match status" value="1"/>
</dbReference>
<dbReference type="PANTHER" id="PTHR22603:SF66">
    <property type="entry name" value="ETHANOLAMINE KINASE"/>
    <property type="match status" value="1"/>
</dbReference>
<sequence>MSAGSREHASDVPAGPGASEWDSVLDRVTCLPGKPYQVEVLTGGLTNINLKVSHAEGAVVVRIAQPGSELLAIDRKAEHLNSTAAAQAGVGAPVLEYIADPGLLVVGFIDGRAFTDDDIRGGAHLSRIAAACRQLHGGPRFVSDFNMFDIQRGYLDIVQREGFRLPARYLDFMPQAARIESAFHTRPQPTVPCNNDLLAGNFIDDGRKIWLIDYEYSGNNDPCFELGNIWSEANLSLEQLEELMEAYDGRLLRHRVARARLWGLMSKFGWTLWGSIQASVSSIDFDFWEWAMEKYERAAAEFDGPAFARLLDDAAAGGPDITMAP</sequence>
<dbReference type="InterPro" id="IPR011009">
    <property type="entry name" value="Kinase-like_dom_sf"/>
</dbReference>
<dbReference type="CDD" id="cd05151">
    <property type="entry name" value="ChoK-like"/>
    <property type="match status" value="1"/>
</dbReference>
<dbReference type="Proteomes" id="UP000460272">
    <property type="component" value="Unassembled WGS sequence"/>
</dbReference>
<dbReference type="Pfam" id="PF01633">
    <property type="entry name" value="Choline_kinase"/>
    <property type="match status" value="1"/>
</dbReference>
<dbReference type="AlphaFoldDB" id="A0A6P2C4X1"/>
<dbReference type="SUPFAM" id="SSF56112">
    <property type="entry name" value="Protein kinase-like (PK-like)"/>
    <property type="match status" value="1"/>
</dbReference>
<dbReference type="GO" id="GO:0005737">
    <property type="term" value="C:cytoplasm"/>
    <property type="evidence" value="ECO:0007669"/>
    <property type="project" value="TreeGrafter"/>
</dbReference>
<dbReference type="RefSeq" id="WP_145853246.1">
    <property type="nucleotide sequence ID" value="NZ_RPFW01000002.1"/>
</dbReference>
<dbReference type="GO" id="GO:0004305">
    <property type="term" value="F:ethanolamine kinase activity"/>
    <property type="evidence" value="ECO:0007669"/>
    <property type="project" value="TreeGrafter"/>
</dbReference>
<proteinExistence type="predicted"/>
<accession>A0A6P2C4X1</accession>
<dbReference type="Gene3D" id="3.30.200.20">
    <property type="entry name" value="Phosphorylase Kinase, domain 1"/>
    <property type="match status" value="1"/>
</dbReference>
<dbReference type="GO" id="GO:0006646">
    <property type="term" value="P:phosphatidylethanolamine biosynthetic process"/>
    <property type="evidence" value="ECO:0007669"/>
    <property type="project" value="TreeGrafter"/>
</dbReference>
<name>A0A6P2C4X1_9ACTN</name>
<comment type="caution">
    <text evidence="1">The sequence shown here is derived from an EMBL/GenBank/DDBJ whole genome shotgun (WGS) entry which is preliminary data.</text>
</comment>
<keyword evidence="1" id="KW-0808">Transferase</keyword>